<dbReference type="SUPFAM" id="SSF51445">
    <property type="entry name" value="(Trans)glycosidases"/>
    <property type="match status" value="1"/>
</dbReference>
<proteinExistence type="inferred from homology"/>
<keyword evidence="3" id="KW-0326">Glycosidase</keyword>
<dbReference type="InterPro" id="IPR017853">
    <property type="entry name" value="GH"/>
</dbReference>
<dbReference type="Gene3D" id="3.20.20.80">
    <property type="entry name" value="Glycosidases"/>
    <property type="match status" value="1"/>
</dbReference>
<reference evidence="5 6" key="1">
    <citation type="journal article" date="2014" name="Genome Announc.">
        <title>Whole-Genome Sequence of Streptococcus suis Serotype 4 Reference Strain 6407.</title>
        <authorList>
            <person name="Wang K."/>
            <person name="Chen J."/>
            <person name="Yao H."/>
            <person name="Lu C."/>
        </authorList>
    </citation>
    <scope>NUCLEOTIDE SEQUENCE [LARGE SCALE GENOMIC DNA]</scope>
    <source>
        <strain evidence="5">6407</strain>
    </source>
</reference>
<dbReference type="GO" id="GO:0016052">
    <property type="term" value="P:carbohydrate catabolic process"/>
    <property type="evidence" value="ECO:0007669"/>
    <property type="project" value="TreeGrafter"/>
</dbReference>
<dbReference type="AlphaFoldDB" id="A0A075SU13"/>
<dbReference type="GO" id="GO:0005829">
    <property type="term" value="C:cytosol"/>
    <property type="evidence" value="ECO:0007669"/>
    <property type="project" value="TreeGrafter"/>
</dbReference>
<dbReference type="GO" id="GO:0008422">
    <property type="term" value="F:beta-glucosidase activity"/>
    <property type="evidence" value="ECO:0007669"/>
    <property type="project" value="TreeGrafter"/>
</dbReference>
<dbReference type="InterPro" id="IPR001360">
    <property type="entry name" value="Glyco_hydro_1"/>
</dbReference>
<dbReference type="FunFam" id="3.20.20.80:FF:000004">
    <property type="entry name" value="Beta-glucosidase 6-phospho-beta-glucosidase"/>
    <property type="match status" value="1"/>
</dbReference>
<dbReference type="RefSeq" id="WP_014637218.1">
    <property type="nucleotide sequence ID" value="NZ_ALLE01000018.1"/>
</dbReference>
<dbReference type="PRINTS" id="PR00131">
    <property type="entry name" value="GLHYDRLASE1"/>
</dbReference>
<dbReference type="Pfam" id="PF00232">
    <property type="entry name" value="Glyco_hydro_1"/>
    <property type="match status" value="1"/>
</dbReference>
<dbReference type="PANTHER" id="PTHR10353:SF139">
    <property type="entry name" value="6-PHOSPHO-BETA-GLUCOSIDASE GMUD"/>
    <property type="match status" value="1"/>
</dbReference>
<dbReference type="HOGENOM" id="CLU_001859_0_1_9"/>
<dbReference type="PANTHER" id="PTHR10353">
    <property type="entry name" value="GLYCOSYL HYDROLASE"/>
    <property type="match status" value="1"/>
</dbReference>
<evidence type="ECO:0000256" key="1">
    <source>
        <dbReference type="ARBA" id="ARBA00010838"/>
    </source>
</evidence>
<evidence type="ECO:0000313" key="5">
    <source>
        <dbReference type="EMBL" id="AIG44490.1"/>
    </source>
</evidence>
<organism evidence="5 6">
    <name type="scientific">Streptococcus suis 6407</name>
    <dbReference type="NCBI Taxonomy" id="1214179"/>
    <lineage>
        <taxon>Bacteria</taxon>
        <taxon>Bacillati</taxon>
        <taxon>Bacillota</taxon>
        <taxon>Bacilli</taxon>
        <taxon>Lactobacillales</taxon>
        <taxon>Streptococcaceae</taxon>
        <taxon>Streptococcus</taxon>
    </lineage>
</organism>
<dbReference type="PATRIC" id="fig|1214179.4.peg.2160"/>
<comment type="similarity">
    <text evidence="1 4">Belongs to the glycosyl hydrolase 1 family.</text>
</comment>
<dbReference type="Proteomes" id="UP000028185">
    <property type="component" value="Chromosome"/>
</dbReference>
<keyword evidence="2" id="KW-0378">Hydrolase</keyword>
<name>A0A075SU13_STRSU</name>
<dbReference type="EMBL" id="CP008921">
    <property type="protein sequence ID" value="AIG44490.1"/>
    <property type="molecule type" value="Genomic_DNA"/>
</dbReference>
<sequence>MTKDKVFYQFPTNFLWGSSTSGPQSEGIEPGDGKGQNNWDYWYSIEPERFHNKIGPSQTSTFYKHYEKDIDLLVETGHTVFRTSIQWSRFIPTGTGEINQEAVSFYRSVFSLVRAKGIQLFVNLYHFDLPYCLQEKGGWENKEIVRAYEAYARTCFELFDDLVDRWITFNEPIVPVECGYLGNYHYPCKVDAKAAVAVAYHTQLASSLAVKACHEVNPHKKIAIVLNLTPAYPRSEQAEDIKAARIAELFQTKSFLDPSVLGEYPDELVELIDAYGLMPEVSDEELAIIKENRVDFLGVNYYQPLRVQAPTNSWKEGEPLTPEHFFAPYDMPGKKMNPHRGWEIYEKGIYDIAINIKENYHNIEWFVTENGMGVEGEGAFKDNGLIQDDYRIEFIEDHLIELHRAIQEGANCKGYMLWTFIDCWSWLNAYKNRYGLVELDLDTQERIVKKSGKWFKKLSDANGFHR</sequence>
<accession>A0A075SU13</accession>
<gene>
    <name evidence="5" type="ORF">ID09_10840</name>
</gene>
<evidence type="ECO:0000313" key="6">
    <source>
        <dbReference type="Proteomes" id="UP000028185"/>
    </source>
</evidence>
<evidence type="ECO:0000256" key="4">
    <source>
        <dbReference type="RuleBase" id="RU003690"/>
    </source>
</evidence>
<evidence type="ECO:0000256" key="2">
    <source>
        <dbReference type="ARBA" id="ARBA00022801"/>
    </source>
</evidence>
<evidence type="ECO:0000256" key="3">
    <source>
        <dbReference type="ARBA" id="ARBA00023295"/>
    </source>
</evidence>
<protein>
    <submittedName>
        <fullName evidence="5">6-phospho-beta-glucosidase</fullName>
    </submittedName>
</protein>